<dbReference type="AlphaFoldDB" id="A0AAV7RNT6"/>
<sequence>MRRYFGLRTGSARRARARQRQCFCLQRSIGRALHSKSVRSTARFGTCGLPLQGVTPLRFEVLASCSLCRTSRVNRDISGSLFPFGFLLGHAFWACFFSLLRLGSALTLAIPVFSP</sequence>
<evidence type="ECO:0000313" key="3">
    <source>
        <dbReference type="Proteomes" id="UP001066276"/>
    </source>
</evidence>
<keyword evidence="1" id="KW-0812">Transmembrane</keyword>
<reference evidence="2" key="1">
    <citation type="journal article" date="2022" name="bioRxiv">
        <title>Sequencing and chromosome-scale assembly of the giantPleurodeles waltlgenome.</title>
        <authorList>
            <person name="Brown T."/>
            <person name="Elewa A."/>
            <person name="Iarovenko S."/>
            <person name="Subramanian E."/>
            <person name="Araus A.J."/>
            <person name="Petzold A."/>
            <person name="Susuki M."/>
            <person name="Suzuki K.-i.T."/>
            <person name="Hayashi T."/>
            <person name="Toyoda A."/>
            <person name="Oliveira C."/>
            <person name="Osipova E."/>
            <person name="Leigh N.D."/>
            <person name="Simon A."/>
            <person name="Yun M.H."/>
        </authorList>
    </citation>
    <scope>NUCLEOTIDE SEQUENCE</scope>
    <source>
        <strain evidence="2">20211129_DDA</strain>
        <tissue evidence="2">Liver</tissue>
    </source>
</reference>
<evidence type="ECO:0000313" key="2">
    <source>
        <dbReference type="EMBL" id="KAJ1153145.1"/>
    </source>
</evidence>
<protein>
    <submittedName>
        <fullName evidence="2">Uncharacterized protein</fullName>
    </submittedName>
</protein>
<dbReference type="EMBL" id="JANPWB010000009">
    <property type="protein sequence ID" value="KAJ1153145.1"/>
    <property type="molecule type" value="Genomic_DNA"/>
</dbReference>
<comment type="caution">
    <text evidence="2">The sequence shown here is derived from an EMBL/GenBank/DDBJ whole genome shotgun (WGS) entry which is preliminary data.</text>
</comment>
<gene>
    <name evidence="2" type="ORF">NDU88_005907</name>
</gene>
<keyword evidence="3" id="KW-1185">Reference proteome</keyword>
<proteinExistence type="predicted"/>
<evidence type="ECO:0000256" key="1">
    <source>
        <dbReference type="SAM" id="Phobius"/>
    </source>
</evidence>
<name>A0AAV7RNT6_PLEWA</name>
<feature type="transmembrane region" description="Helical" evidence="1">
    <location>
        <begin position="81"/>
        <end position="100"/>
    </location>
</feature>
<organism evidence="2 3">
    <name type="scientific">Pleurodeles waltl</name>
    <name type="common">Iberian ribbed newt</name>
    <dbReference type="NCBI Taxonomy" id="8319"/>
    <lineage>
        <taxon>Eukaryota</taxon>
        <taxon>Metazoa</taxon>
        <taxon>Chordata</taxon>
        <taxon>Craniata</taxon>
        <taxon>Vertebrata</taxon>
        <taxon>Euteleostomi</taxon>
        <taxon>Amphibia</taxon>
        <taxon>Batrachia</taxon>
        <taxon>Caudata</taxon>
        <taxon>Salamandroidea</taxon>
        <taxon>Salamandridae</taxon>
        <taxon>Pleurodelinae</taxon>
        <taxon>Pleurodeles</taxon>
    </lineage>
</organism>
<keyword evidence="1" id="KW-1133">Transmembrane helix</keyword>
<dbReference type="Proteomes" id="UP001066276">
    <property type="component" value="Chromosome 5"/>
</dbReference>
<keyword evidence="1" id="KW-0472">Membrane</keyword>
<accession>A0AAV7RNT6</accession>